<dbReference type="AlphaFoldDB" id="A0A6M9PNM8"/>
<dbReference type="Gene3D" id="1.10.287.1700">
    <property type="match status" value="1"/>
</dbReference>
<gene>
    <name evidence="1" type="ORF">DCO17_03050</name>
</gene>
<evidence type="ECO:0008006" key="3">
    <source>
        <dbReference type="Google" id="ProtNLM"/>
    </source>
</evidence>
<dbReference type="EMBL" id="CP028942">
    <property type="protein sequence ID" value="QKM64300.1"/>
    <property type="molecule type" value="Genomic_DNA"/>
</dbReference>
<dbReference type="RefSeq" id="WP_173955342.1">
    <property type="nucleotide sequence ID" value="NZ_CP028942.1"/>
</dbReference>
<accession>A0A6M9PNM8</accession>
<name>A0A6M9PNM8_9BURK</name>
<protein>
    <recommendedName>
        <fullName evidence="3">Flagellar FliJ protein</fullName>
    </recommendedName>
</protein>
<reference evidence="1 2" key="1">
    <citation type="submission" date="2018-04" db="EMBL/GenBank/DDBJ databases">
        <title>Polynucleobacter sp. UH21B genome.</title>
        <authorList>
            <person name="Hahn M.W."/>
        </authorList>
    </citation>
    <scope>NUCLEOTIDE SEQUENCE [LARGE SCALE GENOMIC DNA]</scope>
    <source>
        <strain evidence="1 2">MWH-UH21B</strain>
    </source>
</reference>
<sequence>MSAIELLLRLAKIREDQAMARAKRAAGQVNQTKAFKNQVLEYAKEYEGQVLAASTQSMPISFIQDANAFREKLIQSSVEMDGQIQGLSRASEETLMTATQARMRTRGLTKLVEKKRHEARQKKAKAEMNQFEDNYAARLNVNSGTKDA</sequence>
<keyword evidence="2" id="KW-1185">Reference proteome</keyword>
<dbReference type="InterPro" id="IPR053716">
    <property type="entry name" value="Flag_assembly_chemotaxis_eff"/>
</dbReference>
<dbReference type="Proteomes" id="UP000503312">
    <property type="component" value="Chromosome"/>
</dbReference>
<evidence type="ECO:0000313" key="1">
    <source>
        <dbReference type="EMBL" id="QKM64300.1"/>
    </source>
</evidence>
<proteinExistence type="predicted"/>
<dbReference type="KEGG" id="ptrp:DCO17_03050"/>
<organism evidence="1 2">
    <name type="scientific">Polynucleobacter tropicus</name>
    <dbReference type="NCBI Taxonomy" id="1743174"/>
    <lineage>
        <taxon>Bacteria</taxon>
        <taxon>Pseudomonadati</taxon>
        <taxon>Pseudomonadota</taxon>
        <taxon>Betaproteobacteria</taxon>
        <taxon>Burkholderiales</taxon>
        <taxon>Burkholderiaceae</taxon>
        <taxon>Polynucleobacter</taxon>
    </lineage>
</organism>
<evidence type="ECO:0000313" key="2">
    <source>
        <dbReference type="Proteomes" id="UP000503312"/>
    </source>
</evidence>